<reference evidence="1 2" key="1">
    <citation type="submission" date="2018-06" db="EMBL/GenBank/DDBJ databases">
        <authorList>
            <consortium name="Pathogen Informatics"/>
            <person name="Doyle S."/>
        </authorList>
    </citation>
    <scope>NUCLEOTIDE SEQUENCE [LARGE SCALE GENOMIC DNA]</scope>
    <source>
        <strain evidence="1 2">NCTC12026</strain>
    </source>
</reference>
<dbReference type="Pfam" id="PF11392">
    <property type="entry name" value="AllH"/>
    <property type="match status" value="1"/>
</dbReference>
<dbReference type="AlphaFoldDB" id="A0A379FZF2"/>
<evidence type="ECO:0000313" key="1">
    <source>
        <dbReference type="EMBL" id="SUC34066.1"/>
    </source>
</evidence>
<evidence type="ECO:0000313" key="2">
    <source>
        <dbReference type="Proteomes" id="UP000255129"/>
    </source>
</evidence>
<dbReference type="OrthoDB" id="4933449at2"/>
<accession>A0A379FZF2</accession>
<proteinExistence type="predicted"/>
<gene>
    <name evidence="1" type="ORF">NCTC12026_00395</name>
</gene>
<dbReference type="RefSeq" id="WP_115163845.1">
    <property type="nucleotide sequence ID" value="NZ_UGUA01000002.1"/>
</dbReference>
<sequence>MNNIAPHRQILYGLTADPHFYHLLNQPLETGHIEQVFNKAINFSINNSLFTLLCSQLDNAPNSCRLLIKDFSLFDIHDGDIITINSQYMTIGEKYSLSFELCKKWQPPPIEYNPNNQKDIKYFLFLKKQINDLDLILKNHPGTLFNYQGDNVFYFSMARKLIQLRVELIELIKQKKRSDVISVISQFVGLGIGLTPTGDDYLVGLMSILLLKHHFLSDIYSEFYQGITPAKAQTTPISAVTLEKALCHEYRENMYRLIQSIVDGNNDDMQANFLAILNIGSSSGCDMLFGVRDALYLTHYFGETDVD</sequence>
<dbReference type="InterPro" id="IPR021530">
    <property type="entry name" value="AllH-like"/>
</dbReference>
<name>A0A379FZF2_9GAMM</name>
<organism evidence="1 2">
    <name type="scientific">Providencia rustigianii</name>
    <dbReference type="NCBI Taxonomy" id="158850"/>
    <lineage>
        <taxon>Bacteria</taxon>
        <taxon>Pseudomonadati</taxon>
        <taxon>Pseudomonadota</taxon>
        <taxon>Gammaproteobacteria</taxon>
        <taxon>Enterobacterales</taxon>
        <taxon>Morganellaceae</taxon>
        <taxon>Providencia</taxon>
    </lineage>
</organism>
<dbReference type="EMBL" id="UGUA01000002">
    <property type="protein sequence ID" value="SUC34066.1"/>
    <property type="molecule type" value="Genomic_DNA"/>
</dbReference>
<dbReference type="Proteomes" id="UP000255129">
    <property type="component" value="Unassembled WGS sequence"/>
</dbReference>
<protein>
    <submittedName>
        <fullName evidence="1">Protein of uncharacterized function (DUF2877)</fullName>
    </submittedName>
</protein>